<dbReference type="Proteomes" id="UP000479000">
    <property type="component" value="Unassembled WGS sequence"/>
</dbReference>
<evidence type="ECO:0000313" key="2">
    <source>
        <dbReference type="EMBL" id="CAA9995483.1"/>
    </source>
</evidence>
<accession>A0A6H5G0B9</accession>
<evidence type="ECO:0000256" key="1">
    <source>
        <dbReference type="SAM" id="MobiDB-lite"/>
    </source>
</evidence>
<evidence type="ECO:0000313" key="3">
    <source>
        <dbReference type="Proteomes" id="UP000479000"/>
    </source>
</evidence>
<protein>
    <submittedName>
        <fullName evidence="2">Uncharacterized protein</fullName>
    </submittedName>
</protein>
<feature type="region of interest" description="Disordered" evidence="1">
    <location>
        <begin position="1"/>
        <end position="20"/>
    </location>
</feature>
<gene>
    <name evidence="2" type="ORF">NTEN_LOCUS2274</name>
</gene>
<proteinExistence type="predicted"/>
<feature type="non-terminal residue" evidence="2">
    <location>
        <position position="1"/>
    </location>
</feature>
<feature type="non-terminal residue" evidence="2">
    <location>
        <position position="64"/>
    </location>
</feature>
<organism evidence="2 3">
    <name type="scientific">Nesidiocoris tenuis</name>
    <dbReference type="NCBI Taxonomy" id="355587"/>
    <lineage>
        <taxon>Eukaryota</taxon>
        <taxon>Metazoa</taxon>
        <taxon>Ecdysozoa</taxon>
        <taxon>Arthropoda</taxon>
        <taxon>Hexapoda</taxon>
        <taxon>Insecta</taxon>
        <taxon>Pterygota</taxon>
        <taxon>Neoptera</taxon>
        <taxon>Paraneoptera</taxon>
        <taxon>Hemiptera</taxon>
        <taxon>Heteroptera</taxon>
        <taxon>Panheteroptera</taxon>
        <taxon>Cimicomorpha</taxon>
        <taxon>Miridae</taxon>
        <taxon>Dicyphina</taxon>
        <taxon>Nesidiocoris</taxon>
    </lineage>
</organism>
<reference evidence="2 3" key="1">
    <citation type="submission" date="2020-02" db="EMBL/GenBank/DDBJ databases">
        <authorList>
            <person name="Ferguson B K."/>
        </authorList>
    </citation>
    <scope>NUCLEOTIDE SEQUENCE [LARGE SCALE GENOMIC DNA]</scope>
</reference>
<sequence length="64" mass="7145">PRPERSFSPSSVRKARNSRESDVAMVTDFPIVGKRAFISLPHPARIWWLASLSSPQTSASQPRP</sequence>
<dbReference type="AlphaFoldDB" id="A0A6H5G0B9"/>
<keyword evidence="3" id="KW-1185">Reference proteome</keyword>
<name>A0A6H5G0B9_9HEMI</name>
<dbReference type="EMBL" id="CADCXU010003369">
    <property type="protein sequence ID" value="CAA9995483.1"/>
    <property type="molecule type" value="Genomic_DNA"/>
</dbReference>